<dbReference type="InterPro" id="IPR000620">
    <property type="entry name" value="EamA_dom"/>
</dbReference>
<dbReference type="PANTHER" id="PTHR19346:SF4">
    <property type="entry name" value="SUGAR PHOSPHATE TRANSPORTER DOMAIN-CONTAINING PROTEIN"/>
    <property type="match status" value="1"/>
</dbReference>
<feature type="transmembrane region" description="Helical" evidence="1">
    <location>
        <begin position="158"/>
        <end position="176"/>
    </location>
</feature>
<dbReference type="EMBL" id="ML119672">
    <property type="protein sequence ID" value="RPA82382.1"/>
    <property type="molecule type" value="Genomic_DNA"/>
</dbReference>
<dbReference type="Pfam" id="PF00892">
    <property type="entry name" value="EamA"/>
    <property type="match status" value="1"/>
</dbReference>
<dbReference type="Proteomes" id="UP000275078">
    <property type="component" value="Unassembled WGS sequence"/>
</dbReference>
<feature type="transmembrane region" description="Helical" evidence="1">
    <location>
        <begin position="191"/>
        <end position="211"/>
    </location>
</feature>
<feature type="transmembrane region" description="Helical" evidence="1">
    <location>
        <begin position="322"/>
        <end position="340"/>
    </location>
</feature>
<feature type="transmembrane region" description="Helical" evidence="1">
    <location>
        <begin position="232"/>
        <end position="255"/>
    </location>
</feature>
<dbReference type="GO" id="GO:0016020">
    <property type="term" value="C:membrane"/>
    <property type="evidence" value="ECO:0007669"/>
    <property type="project" value="InterPro"/>
</dbReference>
<feature type="transmembrane region" description="Helical" evidence="1">
    <location>
        <begin position="102"/>
        <end position="122"/>
    </location>
</feature>
<dbReference type="SUPFAM" id="SSF103481">
    <property type="entry name" value="Multidrug resistance efflux transporter EmrE"/>
    <property type="match status" value="2"/>
</dbReference>
<dbReference type="PANTHER" id="PTHR19346">
    <property type="entry name" value="SUGAR PHOSPHATE TRANSPORTER DOMAIN-CONTAINING PROTEIN"/>
    <property type="match status" value="1"/>
</dbReference>
<feature type="transmembrane region" description="Helical" evidence="1">
    <location>
        <begin position="134"/>
        <end position="151"/>
    </location>
</feature>
<keyword evidence="1" id="KW-0472">Membrane</keyword>
<evidence type="ECO:0000313" key="5">
    <source>
        <dbReference type="Proteomes" id="UP000275078"/>
    </source>
</evidence>
<dbReference type="OrthoDB" id="10062838at2759"/>
<keyword evidence="1" id="KW-1133">Transmembrane helix</keyword>
<gene>
    <name evidence="4" type="ORF">BJ508DRAFT_318108</name>
</gene>
<keyword evidence="5" id="KW-1185">Reference proteome</keyword>
<keyword evidence="2" id="KW-0732">Signal</keyword>
<accession>A0A3N4I8H6</accession>
<proteinExistence type="predicted"/>
<feature type="transmembrane region" description="Helical" evidence="1">
    <location>
        <begin position="295"/>
        <end position="316"/>
    </location>
</feature>
<dbReference type="AlphaFoldDB" id="A0A3N4I8H6"/>
<evidence type="ECO:0000313" key="4">
    <source>
        <dbReference type="EMBL" id="RPA82382.1"/>
    </source>
</evidence>
<feature type="transmembrane region" description="Helical" evidence="1">
    <location>
        <begin position="34"/>
        <end position="55"/>
    </location>
</feature>
<evidence type="ECO:0000256" key="2">
    <source>
        <dbReference type="SAM" id="SignalP"/>
    </source>
</evidence>
<keyword evidence="1" id="KW-0812">Transmembrane</keyword>
<dbReference type="InterPro" id="IPR037185">
    <property type="entry name" value="EmrE-like"/>
</dbReference>
<protein>
    <recommendedName>
        <fullName evidence="3">EamA domain-containing protein</fullName>
    </recommendedName>
</protein>
<feature type="signal peptide" evidence="2">
    <location>
        <begin position="1"/>
        <end position="18"/>
    </location>
</feature>
<feature type="chain" id="PRO_5017955661" description="EamA domain-containing protein" evidence="2">
    <location>
        <begin position="19"/>
        <end position="361"/>
    </location>
</feature>
<feature type="transmembrane region" description="Helical" evidence="1">
    <location>
        <begin position="267"/>
        <end position="288"/>
    </location>
</feature>
<organism evidence="4 5">
    <name type="scientific">Ascobolus immersus RN42</name>
    <dbReference type="NCBI Taxonomy" id="1160509"/>
    <lineage>
        <taxon>Eukaryota</taxon>
        <taxon>Fungi</taxon>
        <taxon>Dikarya</taxon>
        <taxon>Ascomycota</taxon>
        <taxon>Pezizomycotina</taxon>
        <taxon>Pezizomycetes</taxon>
        <taxon>Pezizales</taxon>
        <taxon>Ascobolaceae</taxon>
        <taxon>Ascobolus</taxon>
    </lineage>
</organism>
<evidence type="ECO:0000256" key="1">
    <source>
        <dbReference type="SAM" id="Phobius"/>
    </source>
</evidence>
<feature type="domain" description="EamA" evidence="3">
    <location>
        <begin position="104"/>
        <end position="174"/>
    </location>
</feature>
<evidence type="ECO:0000259" key="3">
    <source>
        <dbReference type="Pfam" id="PF00892"/>
    </source>
</evidence>
<dbReference type="STRING" id="1160509.A0A3N4I8H6"/>
<name>A0A3N4I8H6_ASCIM</name>
<dbReference type="InterPro" id="IPR026505">
    <property type="entry name" value="Solute_c_fam_35_mem_F3/F4"/>
</dbReference>
<reference evidence="4 5" key="1">
    <citation type="journal article" date="2018" name="Nat. Ecol. Evol.">
        <title>Pezizomycetes genomes reveal the molecular basis of ectomycorrhizal truffle lifestyle.</title>
        <authorList>
            <person name="Murat C."/>
            <person name="Payen T."/>
            <person name="Noel B."/>
            <person name="Kuo A."/>
            <person name="Morin E."/>
            <person name="Chen J."/>
            <person name="Kohler A."/>
            <person name="Krizsan K."/>
            <person name="Balestrini R."/>
            <person name="Da Silva C."/>
            <person name="Montanini B."/>
            <person name="Hainaut M."/>
            <person name="Levati E."/>
            <person name="Barry K.W."/>
            <person name="Belfiori B."/>
            <person name="Cichocki N."/>
            <person name="Clum A."/>
            <person name="Dockter R.B."/>
            <person name="Fauchery L."/>
            <person name="Guy J."/>
            <person name="Iotti M."/>
            <person name="Le Tacon F."/>
            <person name="Lindquist E.A."/>
            <person name="Lipzen A."/>
            <person name="Malagnac F."/>
            <person name="Mello A."/>
            <person name="Molinier V."/>
            <person name="Miyauchi S."/>
            <person name="Poulain J."/>
            <person name="Riccioni C."/>
            <person name="Rubini A."/>
            <person name="Sitrit Y."/>
            <person name="Splivallo R."/>
            <person name="Traeger S."/>
            <person name="Wang M."/>
            <person name="Zifcakova L."/>
            <person name="Wipf D."/>
            <person name="Zambonelli A."/>
            <person name="Paolocci F."/>
            <person name="Nowrousian M."/>
            <person name="Ottonello S."/>
            <person name="Baldrian P."/>
            <person name="Spatafora J.W."/>
            <person name="Henrissat B."/>
            <person name="Nagy L.G."/>
            <person name="Aury J.M."/>
            <person name="Wincker P."/>
            <person name="Grigoriev I.V."/>
            <person name="Bonfante P."/>
            <person name="Martin F.M."/>
        </authorList>
    </citation>
    <scope>NUCLEOTIDE SEQUENCE [LARGE SCALE GENOMIC DNA]</scope>
    <source>
        <strain evidence="4 5">RN42</strain>
    </source>
</reference>
<sequence>MLAGIFLVLSLISFVVQTETAVKIQTDLGWKKPFAMLYLTHGSWVVLWPLQLLLLRLRKRHLPFRSFLKSHLHSLKTTAQMAISGRTHLHTRDTLINAKPIFLFRVIFISCALTIAGSSWYIAVNMTTASDLTAIYNCSAFFAYAFSVPLLKERIRRTKVICVGVSIVGVLVVAYGDGGDSGEGVDGKSRLLGNLIIGVGSVLYGFYEVLYKKLGCPPEGTSPGRTMTFSNAIASGIGATTLLGLWPFLIIFHLLGIETFELPSGPASKLLAISVLANIVFSGSFLILISLTSPVLSSVAALLTIFLVAITDWWLFGTPVSGAGIMGGLLIVVAFLGLAWDSWKEVEEDQAAEGSDSGSDD</sequence>